<dbReference type="InterPro" id="IPR019410">
    <property type="entry name" value="Methyltransf_16"/>
</dbReference>
<dbReference type="Pfam" id="PF10294">
    <property type="entry name" value="Methyltransf_16"/>
    <property type="match status" value="1"/>
</dbReference>
<feature type="region of interest" description="Disordered" evidence="1">
    <location>
        <begin position="87"/>
        <end position="107"/>
    </location>
</feature>
<accession>A0A1E4SXZ5</accession>
<name>A0A1E4SXZ5_9ASCO</name>
<dbReference type="GO" id="GO:0008757">
    <property type="term" value="F:S-adenosylmethionine-dependent methyltransferase activity"/>
    <property type="evidence" value="ECO:0007669"/>
    <property type="project" value="UniProtKB-ARBA"/>
</dbReference>
<sequence>MTEDIANEDEFDSLSFFSAGPVRCVSDDQSTHLFEPSNHEEPLVDTEEEEGVYPIHILDLPSHSQNPPFIVLDTILKLLKKPDIHNFHASQAPSSESNKSSVETLEERGITLEDASQTLEWLTANSPVMGRNMNQLVFSTTALQASASNEPDLIAYYTKLISAPLHTLSKITQQEHETLLSMASNLIAESSGRASFPTFTRKIHLPGFKQVVKLIEPAMSYENLGLKTWGSSLHLSSRLVNSDNWQRLVKGDVLELGAGTGLCGITVGLLARQYADGGVGEIMLTDLEPIVKNLKNNVEVNGLSNDTRIRCEVLDWSNPESFIKIVDVGKKYDTIILSDPIYSELHPGWVRDMIKLFLRHQSEDDGLPGGKVLLEIPRRERFEKEREDLWHLIDEAGLIEVESEEEEGFDDFGEQTFLFKCFKWK</sequence>
<dbReference type="GO" id="GO:0005829">
    <property type="term" value="C:cytosol"/>
    <property type="evidence" value="ECO:0007669"/>
    <property type="project" value="TreeGrafter"/>
</dbReference>
<evidence type="ECO:0000313" key="3">
    <source>
        <dbReference type="Proteomes" id="UP000094801"/>
    </source>
</evidence>
<keyword evidence="3" id="KW-1185">Reference proteome</keyword>
<feature type="compositionally biased region" description="Polar residues" evidence="1">
    <location>
        <begin position="88"/>
        <end position="103"/>
    </location>
</feature>
<reference evidence="3" key="1">
    <citation type="submission" date="2016-04" db="EMBL/GenBank/DDBJ databases">
        <title>Comparative genomics of biotechnologically important yeasts.</title>
        <authorList>
            <consortium name="DOE Joint Genome Institute"/>
            <person name="Riley R."/>
            <person name="Haridas S."/>
            <person name="Wolfe K.H."/>
            <person name="Lopes M.R."/>
            <person name="Hittinger C.T."/>
            <person name="Goker M."/>
            <person name="Salamov A."/>
            <person name="Wisecaver J."/>
            <person name="Long T.M."/>
            <person name="Aerts A.L."/>
            <person name="Barry K."/>
            <person name="Choi C."/>
            <person name="Clum A."/>
            <person name="Coughlan A.Y."/>
            <person name="Deshpande S."/>
            <person name="Douglass A.P."/>
            <person name="Hanson S.J."/>
            <person name="Klenk H.-P."/>
            <person name="Labutti K."/>
            <person name="Lapidus A."/>
            <person name="Lindquist E."/>
            <person name="Lipzen A."/>
            <person name="Meier-Kolthoff J.P."/>
            <person name="Ohm R.A."/>
            <person name="Otillar R.P."/>
            <person name="Pangilinan J."/>
            <person name="Peng Y."/>
            <person name="Rokas A."/>
            <person name="Rosa C.A."/>
            <person name="Scheuner C."/>
            <person name="Sibirny A.A."/>
            <person name="Slot J.C."/>
            <person name="Stielow J.B."/>
            <person name="Sun H."/>
            <person name="Kurtzman C.P."/>
            <person name="Blackwell M."/>
            <person name="Grigoriev I.V."/>
            <person name="Jeffries T.W."/>
        </authorList>
    </citation>
    <scope>NUCLEOTIDE SEQUENCE [LARGE SCALE GENOMIC DNA]</scope>
    <source>
        <strain evidence="3">NRRL YB-2248</strain>
    </source>
</reference>
<protein>
    <recommendedName>
        <fullName evidence="4">FAM86 N-terminal domain-containing protein</fullName>
    </recommendedName>
</protein>
<evidence type="ECO:0000313" key="2">
    <source>
        <dbReference type="EMBL" id="ODV84369.1"/>
    </source>
</evidence>
<dbReference type="AlphaFoldDB" id="A0A1E4SXZ5"/>
<gene>
    <name evidence="2" type="ORF">CANARDRAFT_8722</name>
</gene>
<evidence type="ECO:0008006" key="4">
    <source>
        <dbReference type="Google" id="ProtNLM"/>
    </source>
</evidence>
<organism evidence="2 3">
    <name type="scientific">[Candida] arabinofermentans NRRL YB-2248</name>
    <dbReference type="NCBI Taxonomy" id="983967"/>
    <lineage>
        <taxon>Eukaryota</taxon>
        <taxon>Fungi</taxon>
        <taxon>Dikarya</taxon>
        <taxon>Ascomycota</taxon>
        <taxon>Saccharomycotina</taxon>
        <taxon>Pichiomycetes</taxon>
        <taxon>Pichiales</taxon>
        <taxon>Pichiaceae</taxon>
        <taxon>Ogataea</taxon>
        <taxon>Ogataea/Candida clade</taxon>
    </lineage>
</organism>
<evidence type="ECO:0000256" key="1">
    <source>
        <dbReference type="SAM" id="MobiDB-lite"/>
    </source>
</evidence>
<dbReference type="Proteomes" id="UP000094801">
    <property type="component" value="Unassembled WGS sequence"/>
</dbReference>
<dbReference type="EMBL" id="KV453857">
    <property type="protein sequence ID" value="ODV84369.1"/>
    <property type="molecule type" value="Genomic_DNA"/>
</dbReference>
<dbReference type="CDD" id="cd02440">
    <property type="entry name" value="AdoMet_MTases"/>
    <property type="match status" value="1"/>
</dbReference>
<dbReference type="SUPFAM" id="SSF53335">
    <property type="entry name" value="S-adenosyl-L-methionine-dependent methyltransferases"/>
    <property type="match status" value="1"/>
</dbReference>
<dbReference type="OrthoDB" id="433955at2759"/>
<dbReference type="Gene3D" id="3.40.50.150">
    <property type="entry name" value="Vaccinia Virus protein VP39"/>
    <property type="match status" value="1"/>
</dbReference>
<dbReference type="PANTHER" id="PTHR14614">
    <property type="entry name" value="HEPATOCELLULAR CARCINOMA-ASSOCIATED ANTIGEN"/>
    <property type="match status" value="1"/>
</dbReference>
<dbReference type="InterPro" id="IPR029063">
    <property type="entry name" value="SAM-dependent_MTases_sf"/>
</dbReference>
<proteinExistence type="predicted"/>
<dbReference type="PANTHER" id="PTHR14614:SF156">
    <property type="entry name" value="PROTEIN-LYSINE N-METHYLTRANSFERASE EFM2"/>
    <property type="match status" value="1"/>
</dbReference>
<dbReference type="STRING" id="983967.A0A1E4SXZ5"/>